<evidence type="ECO:0000256" key="3">
    <source>
        <dbReference type="ARBA" id="ARBA00012438"/>
    </source>
</evidence>
<evidence type="ECO:0000256" key="11">
    <source>
        <dbReference type="SAM" id="MobiDB-lite"/>
    </source>
</evidence>
<evidence type="ECO:0000256" key="9">
    <source>
        <dbReference type="ARBA" id="ARBA00023012"/>
    </source>
</evidence>
<dbReference type="SUPFAM" id="SSF158472">
    <property type="entry name" value="HAMP domain-like"/>
    <property type="match status" value="1"/>
</dbReference>
<comment type="subcellular location">
    <subcellularLocation>
        <location evidence="2">Cell membrane</location>
    </subcellularLocation>
</comment>
<dbReference type="Pfam" id="PF02518">
    <property type="entry name" value="HATPase_c"/>
    <property type="match status" value="1"/>
</dbReference>
<dbReference type="PRINTS" id="PR00344">
    <property type="entry name" value="BCTRLSENSOR"/>
</dbReference>
<dbReference type="InterPro" id="IPR003594">
    <property type="entry name" value="HATPase_dom"/>
</dbReference>
<organism evidence="15 16">
    <name type="scientific">Aeromicrobium alkaliterrae</name>
    <dbReference type="NCBI Taxonomy" id="302168"/>
    <lineage>
        <taxon>Bacteria</taxon>
        <taxon>Bacillati</taxon>
        <taxon>Actinomycetota</taxon>
        <taxon>Actinomycetes</taxon>
        <taxon>Propionibacteriales</taxon>
        <taxon>Nocardioidaceae</taxon>
        <taxon>Aeromicrobium</taxon>
    </lineage>
</organism>
<dbReference type="CDD" id="cd06225">
    <property type="entry name" value="HAMP"/>
    <property type="match status" value="1"/>
</dbReference>
<name>A0ABN2JZA0_9ACTN</name>
<dbReference type="Gene3D" id="6.10.340.10">
    <property type="match status" value="1"/>
</dbReference>
<feature type="domain" description="Histidine kinase" evidence="13">
    <location>
        <begin position="262"/>
        <end position="472"/>
    </location>
</feature>
<evidence type="ECO:0000256" key="2">
    <source>
        <dbReference type="ARBA" id="ARBA00004236"/>
    </source>
</evidence>
<evidence type="ECO:0000256" key="7">
    <source>
        <dbReference type="ARBA" id="ARBA00022777"/>
    </source>
</evidence>
<dbReference type="InterPro" id="IPR005467">
    <property type="entry name" value="His_kinase_dom"/>
</dbReference>
<feature type="region of interest" description="Disordered" evidence="11">
    <location>
        <begin position="449"/>
        <end position="485"/>
    </location>
</feature>
<dbReference type="PROSITE" id="PS50885">
    <property type="entry name" value="HAMP"/>
    <property type="match status" value="1"/>
</dbReference>
<evidence type="ECO:0000256" key="1">
    <source>
        <dbReference type="ARBA" id="ARBA00000085"/>
    </source>
</evidence>
<comment type="catalytic activity">
    <reaction evidence="1">
        <text>ATP + protein L-histidine = ADP + protein N-phospho-L-histidine.</text>
        <dbReference type="EC" id="2.7.13.3"/>
    </reaction>
</comment>
<dbReference type="InterPro" id="IPR004358">
    <property type="entry name" value="Sig_transdc_His_kin-like_C"/>
</dbReference>
<dbReference type="SMART" id="SM00387">
    <property type="entry name" value="HATPase_c"/>
    <property type="match status" value="1"/>
</dbReference>
<gene>
    <name evidence="15" type="ORF">GCM10009710_25810</name>
</gene>
<evidence type="ECO:0000256" key="5">
    <source>
        <dbReference type="ARBA" id="ARBA00022679"/>
    </source>
</evidence>
<keyword evidence="16" id="KW-1185">Reference proteome</keyword>
<dbReference type="Gene3D" id="3.30.565.10">
    <property type="entry name" value="Histidine kinase-like ATPase, C-terminal domain"/>
    <property type="match status" value="1"/>
</dbReference>
<dbReference type="Proteomes" id="UP001501057">
    <property type="component" value="Unassembled WGS sequence"/>
</dbReference>
<dbReference type="SUPFAM" id="SSF55874">
    <property type="entry name" value="ATPase domain of HSP90 chaperone/DNA topoisomerase II/histidine kinase"/>
    <property type="match status" value="1"/>
</dbReference>
<evidence type="ECO:0000259" key="13">
    <source>
        <dbReference type="PROSITE" id="PS50109"/>
    </source>
</evidence>
<dbReference type="EMBL" id="BAAAME010000004">
    <property type="protein sequence ID" value="GAA1744602.1"/>
    <property type="molecule type" value="Genomic_DNA"/>
</dbReference>
<dbReference type="CDD" id="cd00082">
    <property type="entry name" value="HisKA"/>
    <property type="match status" value="1"/>
</dbReference>
<reference evidence="15 16" key="1">
    <citation type="journal article" date="2019" name="Int. J. Syst. Evol. Microbiol.">
        <title>The Global Catalogue of Microorganisms (GCM) 10K type strain sequencing project: providing services to taxonomists for standard genome sequencing and annotation.</title>
        <authorList>
            <consortium name="The Broad Institute Genomics Platform"/>
            <consortium name="The Broad Institute Genome Sequencing Center for Infectious Disease"/>
            <person name="Wu L."/>
            <person name="Ma J."/>
        </authorList>
    </citation>
    <scope>NUCLEOTIDE SEQUENCE [LARGE SCALE GENOMIC DNA]</scope>
    <source>
        <strain evidence="15 16">JCM 13518</strain>
    </source>
</reference>
<evidence type="ECO:0000256" key="12">
    <source>
        <dbReference type="SAM" id="Phobius"/>
    </source>
</evidence>
<keyword evidence="7 15" id="KW-0418">Kinase</keyword>
<protein>
    <recommendedName>
        <fullName evidence="3">histidine kinase</fullName>
        <ecNumber evidence="3">2.7.13.3</ecNumber>
    </recommendedName>
</protein>
<feature type="compositionally biased region" description="Polar residues" evidence="11">
    <location>
        <begin position="469"/>
        <end position="485"/>
    </location>
</feature>
<dbReference type="GO" id="GO:0016301">
    <property type="term" value="F:kinase activity"/>
    <property type="evidence" value="ECO:0007669"/>
    <property type="project" value="UniProtKB-KW"/>
</dbReference>
<sequence>MTDTQTQRERPRRGVVETVHQRMHQWTLRVSLAARVATLTTTAVALTLSSVSAGVYVVVRAELVDNLDASIRVRAEQAVAAGYTPGSLNEQDADLLDVAGMEIYRVEGDRVLATLTGSTKVQLTETEVAVSLGQQTSSARTAIVDGDAYRVVAVQAGPASALVMVQRMDSVQHTLDRLGLVLAITTLAGMAVAGAAGWAVASNGLRPVRRLTRAAEHVARTQELQPIEVVGRDELARLTTSFNQMLMALDASQAQQRRLVADAGHELRTPLTSLRTNVELLTQASTAGRPLTDDQSTEVMVDIRAQVEELTSLIGDLVELARDEPLHHDPEPLDLSEVVEHAINRVQLRAPSLTFATTLEPWWVVGEPRALERAVTNLLDNAAKWSPAEGTVEVSLQDGVVTVRDHGPGIAEADLPHVFERFYRSREARTLPGSGLGLSIVRRAAERHGGTVEVESEPGSGATFRMTVPGSNPSAPHTPVSEPSQ</sequence>
<dbReference type="PANTHER" id="PTHR45436">
    <property type="entry name" value="SENSOR HISTIDINE KINASE YKOH"/>
    <property type="match status" value="1"/>
</dbReference>
<evidence type="ECO:0000256" key="6">
    <source>
        <dbReference type="ARBA" id="ARBA00022692"/>
    </source>
</evidence>
<dbReference type="CDD" id="cd00075">
    <property type="entry name" value="HATPase"/>
    <property type="match status" value="1"/>
</dbReference>
<keyword evidence="10 12" id="KW-0472">Membrane</keyword>
<dbReference type="RefSeq" id="WP_344202313.1">
    <property type="nucleotide sequence ID" value="NZ_BAAAME010000004.1"/>
</dbReference>
<keyword evidence="5" id="KW-0808">Transferase</keyword>
<keyword evidence="8 12" id="KW-1133">Transmembrane helix</keyword>
<keyword evidence="4" id="KW-0597">Phosphoprotein</keyword>
<feature type="domain" description="HAMP" evidence="14">
    <location>
        <begin position="202"/>
        <end position="254"/>
    </location>
</feature>
<dbReference type="InterPro" id="IPR003661">
    <property type="entry name" value="HisK_dim/P_dom"/>
</dbReference>
<dbReference type="Pfam" id="PF00512">
    <property type="entry name" value="HisKA"/>
    <property type="match status" value="1"/>
</dbReference>
<evidence type="ECO:0000259" key="14">
    <source>
        <dbReference type="PROSITE" id="PS50885"/>
    </source>
</evidence>
<evidence type="ECO:0000313" key="16">
    <source>
        <dbReference type="Proteomes" id="UP001501057"/>
    </source>
</evidence>
<comment type="caution">
    <text evidence="15">The sequence shown here is derived from an EMBL/GenBank/DDBJ whole genome shotgun (WGS) entry which is preliminary data.</text>
</comment>
<dbReference type="InterPro" id="IPR036097">
    <property type="entry name" value="HisK_dim/P_sf"/>
</dbReference>
<dbReference type="Gene3D" id="1.10.287.130">
    <property type="match status" value="1"/>
</dbReference>
<dbReference type="InterPro" id="IPR036890">
    <property type="entry name" value="HATPase_C_sf"/>
</dbReference>
<evidence type="ECO:0000313" key="15">
    <source>
        <dbReference type="EMBL" id="GAA1744602.1"/>
    </source>
</evidence>
<dbReference type="SUPFAM" id="SSF47384">
    <property type="entry name" value="Homodimeric domain of signal transducing histidine kinase"/>
    <property type="match status" value="1"/>
</dbReference>
<dbReference type="PANTHER" id="PTHR45436:SF5">
    <property type="entry name" value="SENSOR HISTIDINE KINASE TRCS"/>
    <property type="match status" value="1"/>
</dbReference>
<dbReference type="InterPro" id="IPR003660">
    <property type="entry name" value="HAMP_dom"/>
</dbReference>
<dbReference type="Pfam" id="PF00672">
    <property type="entry name" value="HAMP"/>
    <property type="match status" value="1"/>
</dbReference>
<dbReference type="SMART" id="SM00304">
    <property type="entry name" value="HAMP"/>
    <property type="match status" value="1"/>
</dbReference>
<dbReference type="EC" id="2.7.13.3" evidence="3"/>
<accession>A0ABN2JZA0</accession>
<dbReference type="PROSITE" id="PS50109">
    <property type="entry name" value="HIS_KIN"/>
    <property type="match status" value="1"/>
</dbReference>
<evidence type="ECO:0000256" key="4">
    <source>
        <dbReference type="ARBA" id="ARBA00022553"/>
    </source>
</evidence>
<feature type="transmembrane region" description="Helical" evidence="12">
    <location>
        <begin position="178"/>
        <end position="201"/>
    </location>
</feature>
<evidence type="ECO:0000256" key="10">
    <source>
        <dbReference type="ARBA" id="ARBA00023136"/>
    </source>
</evidence>
<dbReference type="InterPro" id="IPR050428">
    <property type="entry name" value="TCS_sensor_his_kinase"/>
</dbReference>
<keyword evidence="6 12" id="KW-0812">Transmembrane</keyword>
<proteinExistence type="predicted"/>
<dbReference type="SMART" id="SM00388">
    <property type="entry name" value="HisKA"/>
    <property type="match status" value="1"/>
</dbReference>
<evidence type="ECO:0000256" key="8">
    <source>
        <dbReference type="ARBA" id="ARBA00022989"/>
    </source>
</evidence>
<keyword evidence="9" id="KW-0902">Two-component regulatory system</keyword>